<accession>A0ABN9T8R2</accession>
<dbReference type="EMBL" id="CAUYUJ010014460">
    <property type="protein sequence ID" value="CAK0841508.1"/>
    <property type="molecule type" value="Genomic_DNA"/>
</dbReference>
<evidence type="ECO:0000256" key="1">
    <source>
        <dbReference type="SAM" id="MobiDB-lite"/>
    </source>
</evidence>
<feature type="non-terminal residue" evidence="2">
    <location>
        <position position="1"/>
    </location>
</feature>
<protein>
    <submittedName>
        <fullName evidence="2">Uncharacterized protein</fullName>
    </submittedName>
</protein>
<feature type="region of interest" description="Disordered" evidence="1">
    <location>
        <begin position="64"/>
        <end position="90"/>
    </location>
</feature>
<feature type="region of interest" description="Disordered" evidence="1">
    <location>
        <begin position="1"/>
        <end position="34"/>
    </location>
</feature>
<organism evidence="2 3">
    <name type="scientific">Prorocentrum cordatum</name>
    <dbReference type="NCBI Taxonomy" id="2364126"/>
    <lineage>
        <taxon>Eukaryota</taxon>
        <taxon>Sar</taxon>
        <taxon>Alveolata</taxon>
        <taxon>Dinophyceae</taxon>
        <taxon>Prorocentrales</taxon>
        <taxon>Prorocentraceae</taxon>
        <taxon>Prorocentrum</taxon>
    </lineage>
</organism>
<keyword evidence="3" id="KW-1185">Reference proteome</keyword>
<feature type="compositionally biased region" description="Gly residues" evidence="1">
    <location>
        <begin position="308"/>
        <end position="317"/>
    </location>
</feature>
<feature type="non-terminal residue" evidence="2">
    <location>
        <position position="443"/>
    </location>
</feature>
<sequence>GDDCSDSDEEIDETNEKQHVAPQRWSGIYDRPRADDKKGSIMLLVTRFAATAGEKRRVAIDPTRRPQVVDPSSTTKVKPNRFAGVDRGSFPGMSSREAADHFISSGASATTATITRDYQRENSAMRKGRRRHFVTWVAKIASKTVGYMWARRSFGGFAGSTFALRRARTYFNAIEWIKWDYSSAKKTIDTVEGFKEEYEHILELHESGVLEPLYMSVGIMFVVAAPTLRQRLSPSPAESVSSSAVSTPRDECAVTSDEEGGSSESELAKQLIVVADRLAALEIKSSRPPLPPPAAPPPTRPAPSPSTGWGGNLGGDSGANYDQMMSQLLERLDRREEIVQADSQAATAGTLPRAQEVTARDPEVEAPVRGLGDPFKDMRVMAKEKLEAFSPTVSRAIPGGSKTRVAPAMVARLYRNGATAVPTICEIIRLEQLEGNHAAEEML</sequence>
<feature type="compositionally biased region" description="Low complexity" evidence="1">
    <location>
        <begin position="233"/>
        <end position="246"/>
    </location>
</feature>
<feature type="compositionally biased region" description="Pro residues" evidence="1">
    <location>
        <begin position="288"/>
        <end position="304"/>
    </location>
</feature>
<evidence type="ECO:0000313" key="2">
    <source>
        <dbReference type="EMBL" id="CAK0841508.1"/>
    </source>
</evidence>
<evidence type="ECO:0000313" key="3">
    <source>
        <dbReference type="Proteomes" id="UP001189429"/>
    </source>
</evidence>
<proteinExistence type="predicted"/>
<feature type="region of interest" description="Disordered" evidence="1">
    <location>
        <begin position="285"/>
        <end position="320"/>
    </location>
</feature>
<name>A0ABN9T8R2_9DINO</name>
<feature type="region of interest" description="Disordered" evidence="1">
    <location>
        <begin position="232"/>
        <end position="266"/>
    </location>
</feature>
<reference evidence="2" key="1">
    <citation type="submission" date="2023-10" db="EMBL/GenBank/DDBJ databases">
        <authorList>
            <person name="Chen Y."/>
            <person name="Shah S."/>
            <person name="Dougan E. K."/>
            <person name="Thang M."/>
            <person name="Chan C."/>
        </authorList>
    </citation>
    <scope>NUCLEOTIDE SEQUENCE [LARGE SCALE GENOMIC DNA]</scope>
</reference>
<gene>
    <name evidence="2" type="ORF">PCOR1329_LOCUS36684</name>
</gene>
<feature type="compositionally biased region" description="Acidic residues" evidence="1">
    <location>
        <begin position="1"/>
        <end position="13"/>
    </location>
</feature>
<dbReference type="Proteomes" id="UP001189429">
    <property type="component" value="Unassembled WGS sequence"/>
</dbReference>
<feature type="region of interest" description="Disordered" evidence="1">
    <location>
        <begin position="343"/>
        <end position="371"/>
    </location>
</feature>
<comment type="caution">
    <text evidence="2">The sequence shown here is derived from an EMBL/GenBank/DDBJ whole genome shotgun (WGS) entry which is preliminary data.</text>
</comment>